<protein>
    <recommendedName>
        <fullName evidence="5">Ribonuclease VapC</fullName>
        <shortName evidence="5">RNase VapC</shortName>
        <ecNumber evidence="5">3.1.-.-</ecNumber>
    </recommendedName>
    <alternativeName>
        <fullName evidence="5">Toxin VapC</fullName>
    </alternativeName>
</protein>
<feature type="domain" description="PIN" evidence="6">
    <location>
        <begin position="6"/>
        <end position="127"/>
    </location>
</feature>
<sequence>MKRVGIDTNVLLRMVLNDDERQRAAALALGTSLTVERPGFVSLIVLLEFYWSLASRYRQPKEQILATVRKLLRTRTLLFESFDAVVAALERANDRQVDFPDALIAEHYRASGCSHTVTFDKAAARIPGMELLS</sequence>
<dbReference type="PANTHER" id="PTHR39664">
    <property type="match status" value="1"/>
</dbReference>
<dbReference type="Proteomes" id="UP001342418">
    <property type="component" value="Chromosome"/>
</dbReference>
<keyword evidence="2 5" id="KW-0540">Nuclease</keyword>
<comment type="function">
    <text evidence="5">Toxic component of a toxin-antitoxin (TA) system. An RNase.</text>
</comment>
<dbReference type="InterPro" id="IPR029060">
    <property type="entry name" value="PIN-like_dom_sf"/>
</dbReference>
<evidence type="ECO:0000313" key="7">
    <source>
        <dbReference type="EMBL" id="UUP17255.1"/>
    </source>
</evidence>
<dbReference type="GO" id="GO:0016787">
    <property type="term" value="F:hydrolase activity"/>
    <property type="evidence" value="ECO:0007669"/>
    <property type="project" value="UniProtKB-KW"/>
</dbReference>
<evidence type="ECO:0000313" key="8">
    <source>
        <dbReference type="Proteomes" id="UP001342418"/>
    </source>
</evidence>
<keyword evidence="8" id="KW-1185">Reference proteome</keyword>
<accession>A0ABY5MGW5</accession>
<dbReference type="Pfam" id="PF01850">
    <property type="entry name" value="PIN"/>
    <property type="match status" value="1"/>
</dbReference>
<dbReference type="EC" id="3.1.-.-" evidence="5"/>
<dbReference type="SUPFAM" id="SSF88723">
    <property type="entry name" value="PIN domain-like"/>
    <property type="match status" value="1"/>
</dbReference>
<organism evidence="7 8">
    <name type="scientific">Nitratireductor thuwali</name>
    <dbReference type="NCBI Taxonomy" id="2267699"/>
    <lineage>
        <taxon>Bacteria</taxon>
        <taxon>Pseudomonadati</taxon>
        <taxon>Pseudomonadota</taxon>
        <taxon>Alphaproteobacteria</taxon>
        <taxon>Hyphomicrobiales</taxon>
        <taxon>Phyllobacteriaceae</taxon>
        <taxon>Nitratireductor</taxon>
    </lineage>
</organism>
<evidence type="ECO:0000256" key="4">
    <source>
        <dbReference type="ARBA" id="ARBA00022801"/>
    </source>
</evidence>
<keyword evidence="7" id="KW-0255">Endonuclease</keyword>
<keyword evidence="5" id="KW-0460">Magnesium</keyword>
<dbReference type="CDD" id="cd18683">
    <property type="entry name" value="PIN_VapC-like"/>
    <property type="match status" value="1"/>
</dbReference>
<dbReference type="Gene3D" id="3.40.50.1010">
    <property type="entry name" value="5'-nuclease"/>
    <property type="match status" value="1"/>
</dbReference>
<keyword evidence="4 5" id="KW-0378">Hydrolase</keyword>
<reference evidence="7 8" key="1">
    <citation type="submission" date="2018-07" db="EMBL/GenBank/DDBJ databases">
        <title>Genome sequence of Nitratireductor thuwali#1536.</title>
        <authorList>
            <person name="Michoud G."/>
            <person name="Merlino G."/>
            <person name="Sefrji F.O."/>
            <person name="Daffonchio D."/>
        </authorList>
    </citation>
    <scope>NUCLEOTIDE SEQUENCE [LARGE SCALE GENOMIC DNA]</scope>
    <source>
        <strain evidence="8">Nit1536</strain>
    </source>
</reference>
<dbReference type="PANTHER" id="PTHR39664:SF2">
    <property type="entry name" value="NUCLEIC ACID-BINDING PROTEIN, CONTAINING PIN DOMAIN-RELATED"/>
    <property type="match status" value="1"/>
</dbReference>
<proteinExistence type="inferred from homology"/>
<comment type="similarity">
    <text evidence="5">Belongs to the PINc/VapC protein family.</text>
</comment>
<keyword evidence="5" id="KW-0800">Toxin</keyword>
<dbReference type="HAMAP" id="MF_00265">
    <property type="entry name" value="VapC_Nob1"/>
    <property type="match status" value="1"/>
</dbReference>
<keyword evidence="1 5" id="KW-1277">Toxin-antitoxin system</keyword>
<evidence type="ECO:0000256" key="1">
    <source>
        <dbReference type="ARBA" id="ARBA00022649"/>
    </source>
</evidence>
<feature type="binding site" evidence="5">
    <location>
        <position position="7"/>
    </location>
    <ligand>
        <name>Mg(2+)</name>
        <dbReference type="ChEBI" id="CHEBI:18420"/>
    </ligand>
</feature>
<evidence type="ECO:0000256" key="5">
    <source>
        <dbReference type="HAMAP-Rule" id="MF_00265"/>
    </source>
</evidence>
<dbReference type="InterPro" id="IPR022907">
    <property type="entry name" value="VapC_family"/>
</dbReference>
<dbReference type="GO" id="GO:0004519">
    <property type="term" value="F:endonuclease activity"/>
    <property type="evidence" value="ECO:0007669"/>
    <property type="project" value="UniProtKB-KW"/>
</dbReference>
<name>A0ABY5MGW5_9HYPH</name>
<gene>
    <name evidence="7" type="primary">vapC_1</name>
    <name evidence="5" type="synonym">vapC</name>
    <name evidence="7" type="ORF">NTH_01717</name>
</gene>
<evidence type="ECO:0000256" key="2">
    <source>
        <dbReference type="ARBA" id="ARBA00022722"/>
    </source>
</evidence>
<feature type="binding site" evidence="5">
    <location>
        <position position="101"/>
    </location>
    <ligand>
        <name>Mg(2+)</name>
        <dbReference type="ChEBI" id="CHEBI:18420"/>
    </ligand>
</feature>
<comment type="cofactor">
    <cofactor evidence="5">
        <name>Mg(2+)</name>
        <dbReference type="ChEBI" id="CHEBI:18420"/>
    </cofactor>
</comment>
<evidence type="ECO:0000259" key="6">
    <source>
        <dbReference type="Pfam" id="PF01850"/>
    </source>
</evidence>
<dbReference type="RefSeq" id="WP_338529609.1">
    <property type="nucleotide sequence ID" value="NZ_CP030941.1"/>
</dbReference>
<dbReference type="EMBL" id="CP030941">
    <property type="protein sequence ID" value="UUP17255.1"/>
    <property type="molecule type" value="Genomic_DNA"/>
</dbReference>
<evidence type="ECO:0000256" key="3">
    <source>
        <dbReference type="ARBA" id="ARBA00022723"/>
    </source>
</evidence>
<dbReference type="InterPro" id="IPR002716">
    <property type="entry name" value="PIN_dom"/>
</dbReference>
<keyword evidence="3 5" id="KW-0479">Metal-binding</keyword>